<comment type="similarity">
    <text evidence="2">Belongs to the meteorin family.</text>
</comment>
<protein>
    <submittedName>
        <fullName evidence="7">Meteorin-like protein</fullName>
    </submittedName>
</protein>
<proteinExistence type="inferred from homology"/>
<gene>
    <name evidence="7" type="primary">Metrnl_0</name>
</gene>
<organism evidence="7">
    <name type="scientific">Melanaphis sacchari</name>
    <dbReference type="NCBI Taxonomy" id="742174"/>
    <lineage>
        <taxon>Eukaryota</taxon>
        <taxon>Metazoa</taxon>
        <taxon>Ecdysozoa</taxon>
        <taxon>Arthropoda</taxon>
        <taxon>Hexapoda</taxon>
        <taxon>Insecta</taxon>
        <taxon>Pterygota</taxon>
        <taxon>Neoptera</taxon>
        <taxon>Paraneoptera</taxon>
        <taxon>Hemiptera</taxon>
        <taxon>Sternorrhyncha</taxon>
        <taxon>Aphidomorpha</taxon>
        <taxon>Aphidoidea</taxon>
        <taxon>Aphididae</taxon>
        <taxon>Aphidini</taxon>
        <taxon>Melanaphis</taxon>
    </lineage>
</organism>
<reference evidence="7" key="1">
    <citation type="submission" date="2017-10" db="EMBL/GenBank/DDBJ databases">
        <title>Transcriptome Assembly of Sugarcane Aphid Adults.</title>
        <authorList>
            <person name="Scully E.D."/>
            <person name="Palmer N.A."/>
            <person name="Geib S.M."/>
            <person name="Sarath G."/>
            <person name="Sattler S.E."/>
        </authorList>
    </citation>
    <scope>NUCLEOTIDE SEQUENCE</scope>
    <source>
        <tissue evidence="7">Whole body</tissue>
    </source>
</reference>
<keyword evidence="4" id="KW-0732">Signal</keyword>
<dbReference type="GO" id="GO:0005615">
    <property type="term" value="C:extracellular space"/>
    <property type="evidence" value="ECO:0007669"/>
    <property type="project" value="TreeGrafter"/>
</dbReference>
<evidence type="ECO:0000256" key="2">
    <source>
        <dbReference type="ARBA" id="ARBA00005669"/>
    </source>
</evidence>
<dbReference type="PANTHER" id="PTHR28593">
    <property type="entry name" value="METEORIN-LIKE PROTEIN"/>
    <property type="match status" value="1"/>
</dbReference>
<comment type="subcellular location">
    <subcellularLocation>
        <location evidence="1">Secreted</location>
    </subcellularLocation>
</comment>
<sequence>MIAAAISRLWPGGGGGGVAGHPSRCTRYVFAMTRTTTTTTTTILLLVPFFLLALATASRASDSCDWSGSGLTSDSSEHSVRPVRLDRCWAGTVRWSYPRGALRVVFRLTGTSGGREFRVCLKPDRLDGVRVLLDSAPRRLIAVYDYRTTGGEPLRSRCFKSVGGTAAFYVEADKTGDRSGPVRFRYDLEPLAEPAPQLFVADNLDDECRPCTIEEMTQAYCTSSLVVQGTIVGVSYDGDVSRVRVMPTKAHRLPPEEDDRVVVQVSPPQQQQQQQQQEDESGRPRRDDRPMTITFGRGCRPAAGPGEFVFMARAKFDELALRCAPRLEEWRQAVKADKAPGCILAG</sequence>
<feature type="compositionally biased region" description="Basic and acidic residues" evidence="6">
    <location>
        <begin position="280"/>
        <end position="290"/>
    </location>
</feature>
<accession>A0A2H8TZP3</accession>
<keyword evidence="3" id="KW-0964">Secreted</keyword>
<feature type="region of interest" description="Disordered" evidence="6">
    <location>
        <begin position="249"/>
        <end position="299"/>
    </location>
</feature>
<evidence type="ECO:0000256" key="4">
    <source>
        <dbReference type="ARBA" id="ARBA00022729"/>
    </source>
</evidence>
<evidence type="ECO:0000313" key="7">
    <source>
        <dbReference type="EMBL" id="MBW19727.1"/>
    </source>
</evidence>
<evidence type="ECO:0000256" key="3">
    <source>
        <dbReference type="ARBA" id="ARBA00022525"/>
    </source>
</evidence>
<dbReference type="EMBL" id="GFXV01007922">
    <property type="protein sequence ID" value="MBW19727.1"/>
    <property type="molecule type" value="Transcribed_RNA"/>
</dbReference>
<evidence type="ECO:0000256" key="5">
    <source>
        <dbReference type="ARBA" id="ARBA00023157"/>
    </source>
</evidence>
<dbReference type="OrthoDB" id="6092325at2759"/>
<dbReference type="InterPro" id="IPR051998">
    <property type="entry name" value="Meteorin-like"/>
</dbReference>
<evidence type="ECO:0000256" key="1">
    <source>
        <dbReference type="ARBA" id="ARBA00004613"/>
    </source>
</evidence>
<evidence type="ECO:0000256" key="6">
    <source>
        <dbReference type="SAM" id="MobiDB-lite"/>
    </source>
</evidence>
<dbReference type="PANTHER" id="PTHR28593:SF3">
    <property type="entry name" value="METEORIN-LIKE PROTEIN"/>
    <property type="match status" value="1"/>
</dbReference>
<dbReference type="GO" id="GO:0005179">
    <property type="term" value="F:hormone activity"/>
    <property type="evidence" value="ECO:0007669"/>
    <property type="project" value="TreeGrafter"/>
</dbReference>
<dbReference type="AlphaFoldDB" id="A0A2H8TZP3"/>
<keyword evidence="5" id="KW-1015">Disulfide bond</keyword>
<feature type="compositionally biased region" description="Low complexity" evidence="6">
    <location>
        <begin position="262"/>
        <end position="276"/>
    </location>
</feature>
<name>A0A2H8TZP3_9HEMI</name>